<dbReference type="EMBL" id="JH167571">
    <property type="protein sequence ID" value="EHB02139.1"/>
    <property type="molecule type" value="Genomic_DNA"/>
</dbReference>
<name>G5AYM9_HETGA</name>
<reference evidence="3 4" key="1">
    <citation type="journal article" date="2011" name="Nature">
        <title>Genome sequencing reveals insights into physiology and longevity of the naked mole rat.</title>
        <authorList>
            <person name="Kim E.B."/>
            <person name="Fang X."/>
            <person name="Fushan A.A."/>
            <person name="Huang Z."/>
            <person name="Lobanov A.V."/>
            <person name="Han L."/>
            <person name="Marino S.M."/>
            <person name="Sun X."/>
            <person name="Turanov A.A."/>
            <person name="Yang P."/>
            <person name="Yim S.H."/>
            <person name="Zhao X."/>
            <person name="Kasaikina M.V."/>
            <person name="Stoletzki N."/>
            <person name="Peng C."/>
            <person name="Polak P."/>
            <person name="Xiong Z."/>
            <person name="Kiezun A."/>
            <person name="Zhu Y."/>
            <person name="Chen Y."/>
            <person name="Kryukov G.V."/>
            <person name="Zhang Q."/>
            <person name="Peshkin L."/>
            <person name="Yang L."/>
            <person name="Bronson R.T."/>
            <person name="Buffenstein R."/>
            <person name="Wang B."/>
            <person name="Han C."/>
            <person name="Li Q."/>
            <person name="Chen L."/>
            <person name="Zhao W."/>
            <person name="Sunyaev S.R."/>
            <person name="Park T.J."/>
            <person name="Zhang G."/>
            <person name="Wang J."/>
            <person name="Gladyshev V.N."/>
        </authorList>
    </citation>
    <scope>NUCLEOTIDE SEQUENCE [LARGE SCALE GENOMIC DNA]</scope>
</reference>
<dbReference type="InParanoid" id="G5AYM9"/>
<evidence type="ECO:0000313" key="3">
    <source>
        <dbReference type="EMBL" id="EHB02139.1"/>
    </source>
</evidence>
<organism evidence="3 4">
    <name type="scientific">Heterocephalus glaber</name>
    <name type="common">Naked mole rat</name>
    <dbReference type="NCBI Taxonomy" id="10181"/>
    <lineage>
        <taxon>Eukaryota</taxon>
        <taxon>Metazoa</taxon>
        <taxon>Chordata</taxon>
        <taxon>Craniata</taxon>
        <taxon>Vertebrata</taxon>
        <taxon>Euteleostomi</taxon>
        <taxon>Mammalia</taxon>
        <taxon>Eutheria</taxon>
        <taxon>Euarchontoglires</taxon>
        <taxon>Glires</taxon>
        <taxon>Rodentia</taxon>
        <taxon>Hystricomorpha</taxon>
        <taxon>Bathyergidae</taxon>
        <taxon>Heterocephalus</taxon>
    </lineage>
</organism>
<feature type="region of interest" description="Disordered" evidence="1">
    <location>
        <begin position="71"/>
        <end position="146"/>
    </location>
</feature>
<evidence type="ECO:0000256" key="1">
    <source>
        <dbReference type="SAM" id="MobiDB-lite"/>
    </source>
</evidence>
<dbReference type="Proteomes" id="UP000006813">
    <property type="component" value="Unassembled WGS sequence"/>
</dbReference>
<dbReference type="AlphaFoldDB" id="G5AYM9"/>
<keyword evidence="2" id="KW-0732">Signal</keyword>
<protein>
    <submittedName>
        <fullName evidence="3">Uncharacterized protein</fullName>
    </submittedName>
</protein>
<evidence type="ECO:0000313" key="4">
    <source>
        <dbReference type="Proteomes" id="UP000006813"/>
    </source>
</evidence>
<feature type="compositionally biased region" description="Basic and acidic residues" evidence="1">
    <location>
        <begin position="103"/>
        <end position="123"/>
    </location>
</feature>
<proteinExistence type="predicted"/>
<evidence type="ECO:0000256" key="2">
    <source>
        <dbReference type="SAM" id="SignalP"/>
    </source>
</evidence>
<gene>
    <name evidence="3" type="ORF">GW7_11200</name>
</gene>
<feature type="chain" id="PRO_5003473900" evidence="2">
    <location>
        <begin position="19"/>
        <end position="177"/>
    </location>
</feature>
<sequence length="177" mass="18719">MGVPWGLVLAVLLHGGLTASLGQPGDGEVMVRAFFAAGFHLSFWRLPRTVSTCPTKQAVVPHHARAIAAAGLPEDGPPVPGSSTMLNRPPSPALPQHLQAQDAGRETAGDRDDETNDKQDPKRFVCPQPVSLRRDNGNTEGDQSSFGDASLDLLLKAGPLDLTVIQMSAMCHLALSI</sequence>
<feature type="signal peptide" evidence="2">
    <location>
        <begin position="1"/>
        <end position="18"/>
    </location>
</feature>
<accession>G5AYM9</accession>